<dbReference type="InterPro" id="IPR013103">
    <property type="entry name" value="RVT_2"/>
</dbReference>
<evidence type="ECO:0000313" key="3">
    <source>
        <dbReference type="Proteomes" id="UP000288805"/>
    </source>
</evidence>
<dbReference type="Pfam" id="PF07727">
    <property type="entry name" value="RVT_2"/>
    <property type="match status" value="1"/>
</dbReference>
<sequence length="591" mass="67651">MYITMDVVFHEDSMYFSSESELQGEYHKEIQTLDYDYHISEENESGQSELVNQEAGVLNLEPDPSMKRLPHRHNRCIPKPTYEPELSTKVKYPMSNYVSNHRLSESNKSFVNQLSTVAIPNSVQEALAYPRWKAAMNEEMKSLQKNETWELVECPPGKKPVGCRWIYTVKYKTDGSIERFKARLVAKGYTQTYGIDYTETFAPVAKINTVRVLLSLAANLDWPLQQVDVKNGFLHGELFEELYMDLPPGCMVSEKQCQKVCKLKKSLYGLKQSPRAWFGRFTKSMRAFGYRQSNSDHTLFQKKQHGKITALIVYVDDMVVTGNDPEEIKTLQNYLSREFEMKDLGKYALDLLQETGMSGCQPVNTPIEEGLKLCVEPNQVSIDKGRYRRLVGRLMYLAHTRSDLAYALSVVSQYMHNPGEQHMNAVMRILRYLKNAPGKGILFAKNVNHQSIEVYTDADWVGAVNDRRSTSGYFTFVGGNLATWKSKKQNVVARSSAEAEFRGYLSRQPIRLFCDNKAACDIAHNPVQHDHTKHVEVDRFFIKEKLDDKIVELPKIPSEDQLADILIKVVSSQVFSKFLDKLGMCDIYAPT</sequence>
<protein>
    <submittedName>
        <fullName evidence="2">Retrovirus-related Pol polyprotein from transposon RE1</fullName>
    </submittedName>
</protein>
<evidence type="ECO:0000313" key="2">
    <source>
        <dbReference type="EMBL" id="RVW57470.1"/>
    </source>
</evidence>
<dbReference type="PANTHER" id="PTHR11439:SF463">
    <property type="entry name" value="REVERSE TRANSCRIPTASE TY1_COPIA-TYPE DOMAIN-CONTAINING PROTEIN"/>
    <property type="match status" value="1"/>
</dbReference>
<dbReference type="CDD" id="cd09272">
    <property type="entry name" value="RNase_HI_RT_Ty1"/>
    <property type="match status" value="1"/>
</dbReference>
<accession>A0A438FCN0</accession>
<reference evidence="2 3" key="1">
    <citation type="journal article" date="2018" name="PLoS Genet.">
        <title>Population sequencing reveals clonal diversity and ancestral inbreeding in the grapevine cultivar Chardonnay.</title>
        <authorList>
            <person name="Roach M.J."/>
            <person name="Johnson D.L."/>
            <person name="Bohlmann J."/>
            <person name="van Vuuren H.J."/>
            <person name="Jones S.J."/>
            <person name="Pretorius I.S."/>
            <person name="Schmidt S.A."/>
            <person name="Borneman A.R."/>
        </authorList>
    </citation>
    <scope>NUCLEOTIDE SEQUENCE [LARGE SCALE GENOMIC DNA]</scope>
    <source>
        <strain evidence="3">cv. Chardonnay</strain>
        <tissue evidence="2">Leaf</tissue>
    </source>
</reference>
<proteinExistence type="predicted"/>
<dbReference type="InterPro" id="IPR043502">
    <property type="entry name" value="DNA/RNA_pol_sf"/>
</dbReference>
<evidence type="ECO:0000259" key="1">
    <source>
        <dbReference type="Pfam" id="PF07727"/>
    </source>
</evidence>
<dbReference type="AlphaFoldDB" id="A0A438FCN0"/>
<dbReference type="EMBL" id="QGNW01001055">
    <property type="protein sequence ID" value="RVW57470.1"/>
    <property type="molecule type" value="Genomic_DNA"/>
</dbReference>
<dbReference type="SUPFAM" id="SSF56672">
    <property type="entry name" value="DNA/RNA polymerases"/>
    <property type="match status" value="1"/>
</dbReference>
<dbReference type="PANTHER" id="PTHR11439">
    <property type="entry name" value="GAG-POL-RELATED RETROTRANSPOSON"/>
    <property type="match status" value="1"/>
</dbReference>
<dbReference type="Proteomes" id="UP000288805">
    <property type="component" value="Unassembled WGS sequence"/>
</dbReference>
<comment type="caution">
    <text evidence="2">The sequence shown here is derived from an EMBL/GenBank/DDBJ whole genome shotgun (WGS) entry which is preliminary data.</text>
</comment>
<feature type="domain" description="Reverse transcriptase Ty1/copia-type" evidence="1">
    <location>
        <begin position="146"/>
        <end position="347"/>
    </location>
</feature>
<organism evidence="2 3">
    <name type="scientific">Vitis vinifera</name>
    <name type="common">Grape</name>
    <dbReference type="NCBI Taxonomy" id="29760"/>
    <lineage>
        <taxon>Eukaryota</taxon>
        <taxon>Viridiplantae</taxon>
        <taxon>Streptophyta</taxon>
        <taxon>Embryophyta</taxon>
        <taxon>Tracheophyta</taxon>
        <taxon>Spermatophyta</taxon>
        <taxon>Magnoliopsida</taxon>
        <taxon>eudicotyledons</taxon>
        <taxon>Gunneridae</taxon>
        <taxon>Pentapetalae</taxon>
        <taxon>rosids</taxon>
        <taxon>Vitales</taxon>
        <taxon>Vitaceae</taxon>
        <taxon>Viteae</taxon>
        <taxon>Vitis</taxon>
    </lineage>
</organism>
<gene>
    <name evidence="2" type="primary">RE1_3397</name>
    <name evidence="2" type="ORF">CK203_078815</name>
</gene>
<name>A0A438FCN0_VITVI</name>